<gene>
    <name evidence="3" type="ORF">CDL12_10443</name>
</gene>
<evidence type="ECO:0000259" key="2">
    <source>
        <dbReference type="Pfam" id="PF22950"/>
    </source>
</evidence>
<name>A0A2G9HHB5_9LAMI</name>
<dbReference type="OrthoDB" id="1920063at2759"/>
<proteinExistence type="predicted"/>
<sequence length="181" mass="20460">MIPIKTTAVMGPKIHALSPSLLPQPPKFQPYSFLSNLAPTHVGKPNSRTLKVSCIKGRDRFTDEVLAAELGREIKKLNSNIAQREEALKKSREVLFAEVCNFTGLKSEDLKKKWKRMNEDEKWDLTKGFIAKWSAHFHPLSAKSVKEMVEEYVGQSNESSNSASGKLFPDLRKLLGFNWDS</sequence>
<organism evidence="3 4">
    <name type="scientific">Handroanthus impetiginosus</name>
    <dbReference type="NCBI Taxonomy" id="429701"/>
    <lineage>
        <taxon>Eukaryota</taxon>
        <taxon>Viridiplantae</taxon>
        <taxon>Streptophyta</taxon>
        <taxon>Embryophyta</taxon>
        <taxon>Tracheophyta</taxon>
        <taxon>Spermatophyta</taxon>
        <taxon>Magnoliopsida</taxon>
        <taxon>eudicotyledons</taxon>
        <taxon>Gunneridae</taxon>
        <taxon>Pentapetalae</taxon>
        <taxon>asterids</taxon>
        <taxon>lamiids</taxon>
        <taxon>Lamiales</taxon>
        <taxon>Bignoniaceae</taxon>
        <taxon>Crescentiina</taxon>
        <taxon>Tabebuia alliance</taxon>
        <taxon>Handroanthus</taxon>
    </lineage>
</organism>
<evidence type="ECO:0000313" key="3">
    <source>
        <dbReference type="EMBL" id="PIN16896.1"/>
    </source>
</evidence>
<dbReference type="InterPro" id="IPR054290">
    <property type="entry name" value="DUF7026"/>
</dbReference>
<evidence type="ECO:0000256" key="1">
    <source>
        <dbReference type="SAM" id="Coils"/>
    </source>
</evidence>
<dbReference type="Pfam" id="PF22950">
    <property type="entry name" value="DUF7026"/>
    <property type="match status" value="1"/>
</dbReference>
<dbReference type="Proteomes" id="UP000231279">
    <property type="component" value="Unassembled WGS sequence"/>
</dbReference>
<dbReference type="EMBL" id="NKXS01001783">
    <property type="protein sequence ID" value="PIN16896.1"/>
    <property type="molecule type" value="Genomic_DNA"/>
</dbReference>
<dbReference type="AlphaFoldDB" id="A0A2G9HHB5"/>
<comment type="caution">
    <text evidence="3">The sequence shown here is derived from an EMBL/GenBank/DDBJ whole genome shotgun (WGS) entry which is preliminary data.</text>
</comment>
<accession>A0A2G9HHB5</accession>
<reference evidence="4" key="1">
    <citation type="journal article" date="2018" name="Gigascience">
        <title>Genome assembly of the Pink Ipe (Handroanthus impetiginosus, Bignoniaceae), a highly valued, ecologically keystone Neotropical timber forest tree.</title>
        <authorList>
            <person name="Silva-Junior O.B."/>
            <person name="Grattapaglia D."/>
            <person name="Novaes E."/>
            <person name="Collevatti R.G."/>
        </authorList>
    </citation>
    <scope>NUCLEOTIDE SEQUENCE [LARGE SCALE GENOMIC DNA]</scope>
    <source>
        <strain evidence="4">cv. UFG-1</strain>
    </source>
</reference>
<evidence type="ECO:0000313" key="4">
    <source>
        <dbReference type="Proteomes" id="UP000231279"/>
    </source>
</evidence>
<feature type="domain" description="DUF7026" evidence="2">
    <location>
        <begin position="84"/>
        <end position="133"/>
    </location>
</feature>
<feature type="coiled-coil region" evidence="1">
    <location>
        <begin position="67"/>
        <end position="94"/>
    </location>
</feature>
<keyword evidence="4" id="KW-1185">Reference proteome</keyword>
<protein>
    <recommendedName>
        <fullName evidence="2">DUF7026 domain-containing protein</fullName>
    </recommendedName>
</protein>
<keyword evidence="1" id="KW-0175">Coiled coil</keyword>